<evidence type="ECO:0000313" key="2">
    <source>
        <dbReference type="EMBL" id="TDP84371.1"/>
    </source>
</evidence>
<dbReference type="OrthoDB" id="5459937at2"/>
<keyword evidence="3" id="KW-1185">Reference proteome</keyword>
<accession>A0A4R6RDM7</accession>
<feature type="domain" description="N-acetyltransferase" evidence="1">
    <location>
        <begin position="4"/>
        <end position="167"/>
    </location>
</feature>
<dbReference type="RefSeq" id="WP_126540377.1">
    <property type="nucleotide sequence ID" value="NZ_BSPM01000002.1"/>
</dbReference>
<evidence type="ECO:0000313" key="3">
    <source>
        <dbReference type="Proteomes" id="UP000294547"/>
    </source>
</evidence>
<comment type="caution">
    <text evidence="2">The sequence shown here is derived from an EMBL/GenBank/DDBJ whole genome shotgun (WGS) entry which is preliminary data.</text>
</comment>
<proteinExistence type="predicted"/>
<protein>
    <submittedName>
        <fullName evidence="2">Phosphinothricin acetyltransferase</fullName>
    </submittedName>
</protein>
<dbReference type="PANTHER" id="PTHR43072">
    <property type="entry name" value="N-ACETYLTRANSFERASE"/>
    <property type="match status" value="1"/>
</dbReference>
<name>A0A4R6RDM7_9HYPH</name>
<dbReference type="SUPFAM" id="SSF55729">
    <property type="entry name" value="Acyl-CoA N-acyltransferases (Nat)"/>
    <property type="match status" value="1"/>
</dbReference>
<gene>
    <name evidence="2" type="ORF">EDD54_2978</name>
</gene>
<dbReference type="Gene3D" id="3.40.630.30">
    <property type="match status" value="1"/>
</dbReference>
<dbReference type="PANTHER" id="PTHR43072:SF8">
    <property type="entry name" value="ACYLTRANSFERASE FABY-RELATED"/>
    <property type="match status" value="1"/>
</dbReference>
<dbReference type="EMBL" id="SNXY01000008">
    <property type="protein sequence ID" value="TDP84371.1"/>
    <property type="molecule type" value="Genomic_DNA"/>
</dbReference>
<keyword evidence="2" id="KW-0808">Transferase</keyword>
<dbReference type="Pfam" id="PF00583">
    <property type="entry name" value="Acetyltransf_1"/>
    <property type="match status" value="1"/>
</dbReference>
<dbReference type="AlphaFoldDB" id="A0A4R6RDM7"/>
<sequence length="176" mass="18842">MSDVTIRPATPSDLPAIAAIYRDAVLHGTATWELDPPDDAEMLRRFEELTDAGYPYLVAEADGVLAGYAYAGSYRPRAAYRFTVENSIYVAPALHCRGVGRRLLAALIDACTARGFRQMVAVIGDSANAASIGLHTAAGFTPVGVAPAVGWKHGRWLDQMLMRRPLGDGDETPPVG</sequence>
<evidence type="ECO:0000259" key="1">
    <source>
        <dbReference type="PROSITE" id="PS51186"/>
    </source>
</evidence>
<organism evidence="2 3">
    <name type="scientific">Oharaeibacter diazotrophicus</name>
    <dbReference type="NCBI Taxonomy" id="1920512"/>
    <lineage>
        <taxon>Bacteria</taxon>
        <taxon>Pseudomonadati</taxon>
        <taxon>Pseudomonadota</taxon>
        <taxon>Alphaproteobacteria</taxon>
        <taxon>Hyphomicrobiales</taxon>
        <taxon>Pleomorphomonadaceae</taxon>
        <taxon>Oharaeibacter</taxon>
    </lineage>
</organism>
<dbReference type="CDD" id="cd04301">
    <property type="entry name" value="NAT_SF"/>
    <property type="match status" value="1"/>
</dbReference>
<reference evidence="2 3" key="1">
    <citation type="submission" date="2019-03" db="EMBL/GenBank/DDBJ databases">
        <title>Genomic Encyclopedia of Type Strains, Phase IV (KMG-IV): sequencing the most valuable type-strain genomes for metagenomic binning, comparative biology and taxonomic classification.</title>
        <authorList>
            <person name="Goeker M."/>
        </authorList>
    </citation>
    <scope>NUCLEOTIDE SEQUENCE [LARGE SCALE GENOMIC DNA]</scope>
    <source>
        <strain evidence="2 3">DSM 102969</strain>
    </source>
</reference>
<dbReference type="GO" id="GO:0016747">
    <property type="term" value="F:acyltransferase activity, transferring groups other than amino-acyl groups"/>
    <property type="evidence" value="ECO:0007669"/>
    <property type="project" value="InterPro"/>
</dbReference>
<dbReference type="Proteomes" id="UP000294547">
    <property type="component" value="Unassembled WGS sequence"/>
</dbReference>
<dbReference type="InterPro" id="IPR016181">
    <property type="entry name" value="Acyl_CoA_acyltransferase"/>
</dbReference>
<dbReference type="PROSITE" id="PS51186">
    <property type="entry name" value="GNAT"/>
    <property type="match status" value="1"/>
</dbReference>
<dbReference type="InterPro" id="IPR000182">
    <property type="entry name" value="GNAT_dom"/>
</dbReference>